<dbReference type="HOGENOM" id="CLU_350133_0_0_12"/>
<dbReference type="InterPro" id="IPR005046">
    <property type="entry name" value="DUF285"/>
</dbReference>
<dbReference type="KEGG" id="brm:Bmur_0943"/>
<dbReference type="Pfam" id="PF03382">
    <property type="entry name" value="DUF285"/>
    <property type="match status" value="1"/>
</dbReference>
<sequence>MKYKPQTKEELKKLVEDKSINLGSIDTSLITDMSELFRSSEREDFSGIETWDVSNVEDMSSMFKGCKEFNQPLNNWNTNKVKDMSRMFESCSNFNQPLDKWDTSNVSSMNNMFQECKSFNQDISNWNVSKVTNMNSMFNGCTSFNQNISNWNIKSVKYMISMFANASSFNQDLNNWDISKVKSISFIFNRANSFKIIPYKWNFDHIKEDIDYILPEEMLDEIYSKKEPINLLCYLFYDKYYEDKNLQKVDVKLWHKTLKNSINKKIISFVSKLEKDFENELKNEIEDHSNKIIFQNIEEAEEYVNNNYDKSFDKSIKFIDDKYTIFTKDRKTKISLNMIRFIYGSYLKVKDNVVRLEIIDDIINLLDIESFRNASYEIFLSDRSKLASRIICGLYGDGKIVEDYVKSLKKEFYPRSYYVYILALNKNKYALRLLCETSLKSKIESIKNAAELALETIANRMKVERYELDDLLVPDFNLDKNGERIVYAEDKEYKLFIDDNMELHIMHNNKELKTAPKTFSKELKSEITFIKKEIKNIVKSQRDKMIYLLMNGRKYSYNFWKSVYIDNYFFNVYAVKLIWNLYDENNLFLTTFRYLTDGSFTDYNDNEVKINENNSISLAYVKEMDNDIIEKWKKQLSDYEIVQPINQLRVIDDLEKEFYSFNDEYKLSNLKNFVNKYPFNEYYEDYYTIDGYKFEEKVSSLVLDISTNGISRDNANFGDMIEIVLKILNISENNKDLVDRFMFGCILMLENLVQ</sequence>
<dbReference type="STRING" id="526224.Bmur_0943"/>
<dbReference type="RefSeq" id="WP_013113465.1">
    <property type="nucleotide sequence ID" value="NC_014150.1"/>
</dbReference>
<evidence type="ECO:0000313" key="2">
    <source>
        <dbReference type="EMBL" id="ADG71039.1"/>
    </source>
</evidence>
<feature type="domain" description="DUF4132" evidence="1">
    <location>
        <begin position="510"/>
        <end position="648"/>
    </location>
</feature>
<dbReference type="InterPro" id="IPR011889">
    <property type="entry name" value="Liste_lipo_26"/>
</dbReference>
<dbReference type="Proteomes" id="UP000001915">
    <property type="component" value="Chromosome"/>
</dbReference>
<dbReference type="AlphaFoldDB" id="D5U8L6"/>
<gene>
    <name evidence="2" type="ordered locus">Bmur_0943</name>
</gene>
<dbReference type="eggNOG" id="COG3291">
    <property type="taxonomic scope" value="Bacteria"/>
</dbReference>
<dbReference type="NCBIfam" id="TIGR02167">
    <property type="entry name" value="Liste_lipo_26"/>
    <property type="match status" value="4"/>
</dbReference>
<reference evidence="2 3" key="1">
    <citation type="journal article" date="2010" name="Stand. Genomic Sci.">
        <title>Complete genome sequence of Brachyspira murdochii type strain (56-150).</title>
        <authorList>
            <person name="Pati A."/>
            <person name="Sikorski J."/>
            <person name="Gronow S."/>
            <person name="Munk C."/>
            <person name="Lapidus A."/>
            <person name="Copeland A."/>
            <person name="Glavina Del Tio T."/>
            <person name="Nolan M."/>
            <person name="Lucas S."/>
            <person name="Chen F."/>
            <person name="Tice H."/>
            <person name="Cheng J.F."/>
            <person name="Han C."/>
            <person name="Detter J.C."/>
            <person name="Bruce D."/>
            <person name="Tapia R."/>
            <person name="Goodwin L."/>
            <person name="Pitluck S."/>
            <person name="Liolios K."/>
            <person name="Ivanova N."/>
            <person name="Mavromatis K."/>
            <person name="Mikhailova N."/>
            <person name="Chen A."/>
            <person name="Palaniappan K."/>
            <person name="Land M."/>
            <person name="Hauser L."/>
            <person name="Chang Y.J."/>
            <person name="Jeffries C.D."/>
            <person name="Spring S."/>
            <person name="Rohde M."/>
            <person name="Goker M."/>
            <person name="Bristow J."/>
            <person name="Eisen J.A."/>
            <person name="Markowitz V."/>
            <person name="Hugenholtz P."/>
            <person name="Kyrpides N.C."/>
            <person name="Klenk H.P."/>
        </authorList>
    </citation>
    <scope>NUCLEOTIDE SEQUENCE [LARGE SCALE GENOMIC DNA]</scope>
    <source>
        <strain evidence="3">ATCC 51284 / DSM 12563 / 56-150</strain>
    </source>
</reference>
<dbReference type="eggNOG" id="COG1413">
    <property type="taxonomic scope" value="Bacteria"/>
</dbReference>
<evidence type="ECO:0000259" key="1">
    <source>
        <dbReference type="Pfam" id="PF13569"/>
    </source>
</evidence>
<dbReference type="OrthoDB" id="304456at2"/>
<dbReference type="Pfam" id="PF13569">
    <property type="entry name" value="DUF4132"/>
    <property type="match status" value="1"/>
</dbReference>
<dbReference type="EMBL" id="CP001959">
    <property type="protein sequence ID" value="ADG71039.1"/>
    <property type="molecule type" value="Genomic_DNA"/>
</dbReference>
<evidence type="ECO:0000313" key="3">
    <source>
        <dbReference type="Proteomes" id="UP000001915"/>
    </source>
</evidence>
<name>D5U8L6_BRAM5</name>
<dbReference type="InterPro" id="IPR025406">
    <property type="entry name" value="DUF4132"/>
</dbReference>
<proteinExistence type="predicted"/>
<organism evidence="2 3">
    <name type="scientific">Brachyspira murdochii (strain ATCC 51284 / DSM 12563 / 56-150)</name>
    <name type="common">Serpulina murdochii</name>
    <dbReference type="NCBI Taxonomy" id="526224"/>
    <lineage>
        <taxon>Bacteria</taxon>
        <taxon>Pseudomonadati</taxon>
        <taxon>Spirochaetota</taxon>
        <taxon>Spirochaetia</taxon>
        <taxon>Brachyspirales</taxon>
        <taxon>Brachyspiraceae</taxon>
        <taxon>Brachyspira</taxon>
    </lineage>
</organism>
<accession>D5U8L6</accession>
<keyword evidence="2" id="KW-0449">Lipoprotein</keyword>
<protein>
    <submittedName>
        <fullName evidence="2">Lipoprotein</fullName>
    </submittedName>
</protein>